<reference evidence="2 3" key="1">
    <citation type="submission" date="2018-08" db="EMBL/GenBank/DDBJ databases">
        <title>Genetic Globetrotter - A new plasmid hitch-hiking vast phylogenetic and geographic distances.</title>
        <authorList>
            <person name="Vollmers J."/>
            <person name="Petersen J."/>
        </authorList>
    </citation>
    <scope>NUCLEOTIDE SEQUENCE [LARGE SCALE GENOMIC DNA]</scope>
    <source>
        <strain evidence="2 3">DSM 26383</strain>
    </source>
</reference>
<sequence>MTTMVIVTLMVIFGALLVGKMLMDMFPNSGFGRKPSEGADDQTPAE</sequence>
<name>A0A5P3A6S8_9RHOB</name>
<evidence type="ECO:0000313" key="3">
    <source>
        <dbReference type="Proteomes" id="UP000325785"/>
    </source>
</evidence>
<dbReference type="AlphaFoldDB" id="A0A5P3A6S8"/>
<keyword evidence="1" id="KW-0812">Transmembrane</keyword>
<keyword evidence="1" id="KW-1133">Transmembrane helix</keyword>
<evidence type="ECO:0000313" key="2">
    <source>
        <dbReference type="EMBL" id="QEW24771.1"/>
    </source>
</evidence>
<evidence type="ECO:0000256" key="1">
    <source>
        <dbReference type="SAM" id="Phobius"/>
    </source>
</evidence>
<gene>
    <name evidence="2" type="ORF">RIdsm_00554</name>
</gene>
<dbReference type="Proteomes" id="UP000325785">
    <property type="component" value="Chromosome"/>
</dbReference>
<keyword evidence="1" id="KW-0472">Membrane</keyword>
<dbReference type="KEGG" id="rid:RIdsm_00554"/>
<dbReference type="RefSeq" id="WP_160325902.1">
    <property type="nucleotide sequence ID" value="NZ_CAXRJZ010000084.1"/>
</dbReference>
<accession>A0A5P3A6S8</accession>
<proteinExistence type="predicted"/>
<feature type="transmembrane region" description="Helical" evidence="1">
    <location>
        <begin position="6"/>
        <end position="23"/>
    </location>
</feature>
<organism evidence="2 3">
    <name type="scientific">Roseovarius indicus</name>
    <dbReference type="NCBI Taxonomy" id="540747"/>
    <lineage>
        <taxon>Bacteria</taxon>
        <taxon>Pseudomonadati</taxon>
        <taxon>Pseudomonadota</taxon>
        <taxon>Alphaproteobacteria</taxon>
        <taxon>Rhodobacterales</taxon>
        <taxon>Roseobacteraceae</taxon>
        <taxon>Roseovarius</taxon>
    </lineage>
</organism>
<protein>
    <submittedName>
        <fullName evidence="2">Uncharacterized protein</fullName>
    </submittedName>
</protein>
<dbReference type="EMBL" id="CP031598">
    <property type="protein sequence ID" value="QEW24771.1"/>
    <property type="molecule type" value="Genomic_DNA"/>
</dbReference>